<evidence type="ECO:0000256" key="1">
    <source>
        <dbReference type="ARBA" id="ARBA00004141"/>
    </source>
</evidence>
<dbReference type="InterPro" id="IPR049326">
    <property type="entry name" value="Rhodopsin_dom_fungi"/>
</dbReference>
<proteinExistence type="inferred from homology"/>
<comment type="similarity">
    <text evidence="5">Belongs to the SAT4 family.</text>
</comment>
<sequence length="251" mass="28006">ALLVVTCALMTMGWIMVLARIRIRFEGKTIARDDYIMVAGLLFFTMFGVYIYCAIDSFILSPNVALDWTPNERGRAGLYYYLAQVTYTLATVSIRFSIGLSLLRIARTRWHRVILYITLWVMIVTALLTGITLVTLATDIQTQFEVPKVRNRIGILRVMIFVFSGASAAEDIAILLMPYFILYDLQRNKAEKRGLLILLMLGGVAIVANMARIPFLPGISNSGPESRLGLFFCSMFELGLGIVAGSAVTLR</sequence>
<evidence type="ECO:0000256" key="6">
    <source>
        <dbReference type="SAM" id="Phobius"/>
    </source>
</evidence>
<evidence type="ECO:0000256" key="5">
    <source>
        <dbReference type="ARBA" id="ARBA00038359"/>
    </source>
</evidence>
<evidence type="ECO:0000313" key="8">
    <source>
        <dbReference type="EMBL" id="PVI03789.1"/>
    </source>
</evidence>
<dbReference type="STRING" id="97972.A0A2V1E0F5"/>
<name>A0A2V1E0F5_9PLEO</name>
<feature type="non-terminal residue" evidence="8">
    <location>
        <position position="1"/>
    </location>
</feature>
<keyword evidence="4 6" id="KW-0472">Membrane</keyword>
<evidence type="ECO:0000256" key="3">
    <source>
        <dbReference type="ARBA" id="ARBA00022989"/>
    </source>
</evidence>
<protein>
    <recommendedName>
        <fullName evidence="7">Rhodopsin domain-containing protein</fullName>
    </recommendedName>
</protein>
<feature type="transmembrane region" description="Helical" evidence="6">
    <location>
        <begin position="115"/>
        <end position="138"/>
    </location>
</feature>
<dbReference type="InterPro" id="IPR052337">
    <property type="entry name" value="SAT4-like"/>
</dbReference>
<organism evidence="8 9">
    <name type="scientific">Periconia macrospinosa</name>
    <dbReference type="NCBI Taxonomy" id="97972"/>
    <lineage>
        <taxon>Eukaryota</taxon>
        <taxon>Fungi</taxon>
        <taxon>Dikarya</taxon>
        <taxon>Ascomycota</taxon>
        <taxon>Pezizomycotina</taxon>
        <taxon>Dothideomycetes</taxon>
        <taxon>Pleosporomycetidae</taxon>
        <taxon>Pleosporales</taxon>
        <taxon>Massarineae</taxon>
        <taxon>Periconiaceae</taxon>
        <taxon>Periconia</taxon>
    </lineage>
</organism>
<evidence type="ECO:0000313" key="9">
    <source>
        <dbReference type="Proteomes" id="UP000244855"/>
    </source>
</evidence>
<dbReference type="OrthoDB" id="3897607at2759"/>
<feature type="transmembrane region" description="Helical" evidence="6">
    <location>
        <begin position="35"/>
        <end position="59"/>
    </location>
</feature>
<dbReference type="GO" id="GO:0016020">
    <property type="term" value="C:membrane"/>
    <property type="evidence" value="ECO:0007669"/>
    <property type="project" value="UniProtKB-SubCell"/>
</dbReference>
<feature type="transmembrane region" description="Helical" evidence="6">
    <location>
        <begin position="6"/>
        <end position="23"/>
    </location>
</feature>
<keyword evidence="3 6" id="KW-1133">Transmembrane helix</keyword>
<keyword evidence="2 6" id="KW-0812">Transmembrane</keyword>
<dbReference type="PANTHER" id="PTHR33048:SF96">
    <property type="entry name" value="INTEGRAL MEMBRANE PROTEIN"/>
    <property type="match status" value="1"/>
</dbReference>
<evidence type="ECO:0000256" key="2">
    <source>
        <dbReference type="ARBA" id="ARBA00022692"/>
    </source>
</evidence>
<feature type="transmembrane region" description="Helical" evidence="6">
    <location>
        <begin position="228"/>
        <end position="250"/>
    </location>
</feature>
<dbReference type="Proteomes" id="UP000244855">
    <property type="component" value="Unassembled WGS sequence"/>
</dbReference>
<comment type="subcellular location">
    <subcellularLocation>
        <location evidence="1">Membrane</location>
        <topology evidence="1">Multi-pass membrane protein</topology>
    </subcellularLocation>
</comment>
<gene>
    <name evidence="8" type="ORF">DM02DRAFT_503837</name>
</gene>
<feature type="non-terminal residue" evidence="8">
    <location>
        <position position="251"/>
    </location>
</feature>
<feature type="transmembrane region" description="Helical" evidence="6">
    <location>
        <begin position="194"/>
        <end position="216"/>
    </location>
</feature>
<feature type="transmembrane region" description="Helical" evidence="6">
    <location>
        <begin position="158"/>
        <end position="182"/>
    </location>
</feature>
<dbReference type="EMBL" id="KZ805327">
    <property type="protein sequence ID" value="PVI03789.1"/>
    <property type="molecule type" value="Genomic_DNA"/>
</dbReference>
<accession>A0A2V1E0F5</accession>
<feature type="transmembrane region" description="Helical" evidence="6">
    <location>
        <begin position="79"/>
        <end position="103"/>
    </location>
</feature>
<keyword evidence="9" id="KW-1185">Reference proteome</keyword>
<dbReference type="AlphaFoldDB" id="A0A2V1E0F5"/>
<dbReference type="Pfam" id="PF20684">
    <property type="entry name" value="Fung_rhodopsin"/>
    <property type="match status" value="1"/>
</dbReference>
<feature type="domain" description="Rhodopsin" evidence="7">
    <location>
        <begin position="20"/>
        <end position="251"/>
    </location>
</feature>
<reference evidence="8 9" key="1">
    <citation type="journal article" date="2018" name="Sci. Rep.">
        <title>Comparative genomics provides insights into the lifestyle and reveals functional heterogeneity of dark septate endophytic fungi.</title>
        <authorList>
            <person name="Knapp D.G."/>
            <person name="Nemeth J.B."/>
            <person name="Barry K."/>
            <person name="Hainaut M."/>
            <person name="Henrissat B."/>
            <person name="Johnson J."/>
            <person name="Kuo A."/>
            <person name="Lim J.H.P."/>
            <person name="Lipzen A."/>
            <person name="Nolan M."/>
            <person name="Ohm R.A."/>
            <person name="Tamas L."/>
            <person name="Grigoriev I.V."/>
            <person name="Spatafora J.W."/>
            <person name="Nagy L.G."/>
            <person name="Kovacs G.M."/>
        </authorList>
    </citation>
    <scope>NUCLEOTIDE SEQUENCE [LARGE SCALE GENOMIC DNA]</scope>
    <source>
        <strain evidence="8 9">DSE2036</strain>
    </source>
</reference>
<evidence type="ECO:0000256" key="4">
    <source>
        <dbReference type="ARBA" id="ARBA00023136"/>
    </source>
</evidence>
<dbReference type="PANTHER" id="PTHR33048">
    <property type="entry name" value="PTH11-LIKE INTEGRAL MEMBRANE PROTEIN (AFU_ORTHOLOGUE AFUA_5G11245)"/>
    <property type="match status" value="1"/>
</dbReference>
<evidence type="ECO:0000259" key="7">
    <source>
        <dbReference type="Pfam" id="PF20684"/>
    </source>
</evidence>